<evidence type="ECO:0000256" key="2">
    <source>
        <dbReference type="ARBA" id="ARBA00023125"/>
    </source>
</evidence>
<dbReference type="PANTHER" id="PTHR43280">
    <property type="entry name" value="ARAC-FAMILY TRANSCRIPTIONAL REGULATOR"/>
    <property type="match status" value="1"/>
</dbReference>
<dbReference type="SUPFAM" id="SSF46689">
    <property type="entry name" value="Homeodomain-like"/>
    <property type="match status" value="2"/>
</dbReference>
<name>A0A1I5EBI2_9CLOT</name>
<keyword evidence="3" id="KW-0804">Transcription</keyword>
<keyword evidence="2" id="KW-0238">DNA-binding</keyword>
<sequence length="411" mass="48092">MEYDRELTFYLNILKKLNVKYYFLSDISFHDESLDLGIRHFLNRPEEYFYTFKELPMKSQPNTIYKLTDQYLCNYIYFILPDKKNTFLFIGPYLKTQITHNHLLQELERLRIPPHLYSQMEDYYGMIPVFQDDRVFMFSLNAMAETLWRGSDSFALIVVQEDTVFTNPADVEENSPTVQDTLISMEYLEQRYQVENQLLRAVSLGQTHKALQMLTSFSELALKKRVSDPLRNAKNYCIIINTLLRKAAENGAVHPLYLDKVSSEFAKKIELMTDLSSVIPLMTDFITAYCRLVKKHSYDKYSRTIQKILVSVDADLTGDLSLHSLAKLHAMSPGYLSTLFKKEIGKTLTDYVNERRMKHGAQLLTTTNLQVQTIAQYCGISDVNYFSKTFKRYYEHTPTEYRKLNHVSVIK</sequence>
<dbReference type="PROSITE" id="PS00041">
    <property type="entry name" value="HTH_ARAC_FAMILY_1"/>
    <property type="match status" value="1"/>
</dbReference>
<reference evidence="5 6" key="1">
    <citation type="submission" date="2016-10" db="EMBL/GenBank/DDBJ databases">
        <authorList>
            <person name="de Groot N.N."/>
        </authorList>
    </citation>
    <scope>NUCLEOTIDE SEQUENCE [LARGE SCALE GENOMIC DNA]</scope>
    <source>
        <strain evidence="5 6">ML2</strain>
    </source>
</reference>
<dbReference type="Gene3D" id="1.10.10.60">
    <property type="entry name" value="Homeodomain-like"/>
    <property type="match status" value="2"/>
</dbReference>
<dbReference type="GO" id="GO:0003700">
    <property type="term" value="F:DNA-binding transcription factor activity"/>
    <property type="evidence" value="ECO:0007669"/>
    <property type="project" value="InterPro"/>
</dbReference>
<evidence type="ECO:0000313" key="5">
    <source>
        <dbReference type="EMBL" id="SFO08998.1"/>
    </source>
</evidence>
<dbReference type="InterPro" id="IPR018062">
    <property type="entry name" value="HTH_AraC-typ_CS"/>
</dbReference>
<dbReference type="PROSITE" id="PS01124">
    <property type="entry name" value="HTH_ARAC_FAMILY_2"/>
    <property type="match status" value="1"/>
</dbReference>
<gene>
    <name evidence="5" type="ORF">SAMN04488695_11528</name>
</gene>
<dbReference type="Pfam" id="PF12833">
    <property type="entry name" value="HTH_18"/>
    <property type="match status" value="1"/>
</dbReference>
<keyword evidence="6" id="KW-1185">Reference proteome</keyword>
<dbReference type="SMART" id="SM00342">
    <property type="entry name" value="HTH_ARAC"/>
    <property type="match status" value="1"/>
</dbReference>
<feature type="domain" description="HTH araC/xylS-type" evidence="4">
    <location>
        <begin position="306"/>
        <end position="404"/>
    </location>
</feature>
<evidence type="ECO:0000256" key="1">
    <source>
        <dbReference type="ARBA" id="ARBA00023015"/>
    </source>
</evidence>
<dbReference type="GO" id="GO:0043565">
    <property type="term" value="F:sequence-specific DNA binding"/>
    <property type="evidence" value="ECO:0007669"/>
    <property type="project" value="InterPro"/>
</dbReference>
<organism evidence="5 6">
    <name type="scientific">Proteiniclasticum ruminis</name>
    <dbReference type="NCBI Taxonomy" id="398199"/>
    <lineage>
        <taxon>Bacteria</taxon>
        <taxon>Bacillati</taxon>
        <taxon>Bacillota</taxon>
        <taxon>Clostridia</taxon>
        <taxon>Eubacteriales</taxon>
        <taxon>Clostridiaceae</taxon>
        <taxon>Proteiniclasticum</taxon>
    </lineage>
</organism>
<dbReference type="PRINTS" id="PR00032">
    <property type="entry name" value="HTHARAC"/>
</dbReference>
<dbReference type="Proteomes" id="UP000181899">
    <property type="component" value="Unassembled WGS sequence"/>
</dbReference>
<accession>A0A1I5EBI2</accession>
<dbReference type="AlphaFoldDB" id="A0A1I5EBI2"/>
<protein>
    <submittedName>
        <fullName evidence="5">Helix-turn-helix domain-containing protein</fullName>
    </submittedName>
</protein>
<evidence type="ECO:0000256" key="3">
    <source>
        <dbReference type="ARBA" id="ARBA00023163"/>
    </source>
</evidence>
<dbReference type="InterPro" id="IPR020449">
    <property type="entry name" value="Tscrpt_reg_AraC-type_HTH"/>
</dbReference>
<dbReference type="EMBL" id="FOVK01000015">
    <property type="protein sequence ID" value="SFO08998.1"/>
    <property type="molecule type" value="Genomic_DNA"/>
</dbReference>
<evidence type="ECO:0000259" key="4">
    <source>
        <dbReference type="PROSITE" id="PS01124"/>
    </source>
</evidence>
<evidence type="ECO:0000313" key="6">
    <source>
        <dbReference type="Proteomes" id="UP000181899"/>
    </source>
</evidence>
<keyword evidence="1" id="KW-0805">Transcription regulation</keyword>
<dbReference type="InterPro" id="IPR018060">
    <property type="entry name" value="HTH_AraC"/>
</dbReference>
<proteinExistence type="predicted"/>
<dbReference type="PANTHER" id="PTHR43280:SF2">
    <property type="entry name" value="HTH-TYPE TRANSCRIPTIONAL REGULATOR EXSA"/>
    <property type="match status" value="1"/>
</dbReference>
<dbReference type="RefSeq" id="WP_074912853.1">
    <property type="nucleotide sequence ID" value="NZ_FOVK01000015.1"/>
</dbReference>
<dbReference type="InterPro" id="IPR009057">
    <property type="entry name" value="Homeodomain-like_sf"/>
</dbReference>